<dbReference type="InParanoid" id="F4R4P8"/>
<accession>F4R4P8</accession>
<proteinExistence type="predicted"/>
<dbReference type="EMBL" id="GL883090">
    <property type="protein sequence ID" value="EGG12846.1"/>
    <property type="molecule type" value="Genomic_DNA"/>
</dbReference>
<keyword evidence="3" id="KW-1185">Reference proteome</keyword>
<reference evidence="3" key="1">
    <citation type="journal article" date="2011" name="Proc. Natl. Acad. Sci. U.S.A.">
        <title>Obligate biotrophy features unraveled by the genomic analysis of rust fungi.</title>
        <authorList>
            <person name="Duplessis S."/>
            <person name="Cuomo C.A."/>
            <person name="Lin Y.-C."/>
            <person name="Aerts A."/>
            <person name="Tisserant E."/>
            <person name="Veneault-Fourrey C."/>
            <person name="Joly D.L."/>
            <person name="Hacquard S."/>
            <person name="Amselem J."/>
            <person name="Cantarel B.L."/>
            <person name="Chiu R."/>
            <person name="Coutinho P.M."/>
            <person name="Feau N."/>
            <person name="Field M."/>
            <person name="Frey P."/>
            <person name="Gelhaye E."/>
            <person name="Goldberg J."/>
            <person name="Grabherr M.G."/>
            <person name="Kodira C.D."/>
            <person name="Kohler A."/>
            <person name="Kuees U."/>
            <person name="Lindquist E.A."/>
            <person name="Lucas S.M."/>
            <person name="Mago R."/>
            <person name="Mauceli E."/>
            <person name="Morin E."/>
            <person name="Murat C."/>
            <person name="Pangilinan J.L."/>
            <person name="Park R."/>
            <person name="Pearson M."/>
            <person name="Quesneville H."/>
            <person name="Rouhier N."/>
            <person name="Sakthikumar S."/>
            <person name="Salamov A.A."/>
            <person name="Schmutz J."/>
            <person name="Selles B."/>
            <person name="Shapiro H."/>
            <person name="Tanguay P."/>
            <person name="Tuskan G.A."/>
            <person name="Henrissat B."/>
            <person name="Van de Peer Y."/>
            <person name="Rouze P."/>
            <person name="Ellis J.G."/>
            <person name="Dodds P.N."/>
            <person name="Schein J.E."/>
            <person name="Zhong S."/>
            <person name="Hamelin R.C."/>
            <person name="Grigoriev I.V."/>
            <person name="Szabo L.J."/>
            <person name="Martin F."/>
        </authorList>
    </citation>
    <scope>NUCLEOTIDE SEQUENCE [LARGE SCALE GENOMIC DNA]</scope>
    <source>
        <strain evidence="3">98AG31 / pathotype 3-4-7</strain>
    </source>
</reference>
<name>F4R4P8_MELLP</name>
<evidence type="ECO:0000313" key="3">
    <source>
        <dbReference type="Proteomes" id="UP000001072"/>
    </source>
</evidence>
<feature type="signal peptide" evidence="1">
    <location>
        <begin position="1"/>
        <end position="21"/>
    </location>
</feature>
<evidence type="ECO:0000313" key="2">
    <source>
        <dbReference type="EMBL" id="EGG12846.1"/>
    </source>
</evidence>
<feature type="chain" id="PRO_5003317272" evidence="1">
    <location>
        <begin position="22"/>
        <end position="186"/>
    </location>
</feature>
<dbReference type="HOGENOM" id="CLU_1261767_0_0_1"/>
<organism evidence="3">
    <name type="scientific">Melampsora larici-populina (strain 98AG31 / pathotype 3-4-7)</name>
    <name type="common">Poplar leaf rust fungus</name>
    <dbReference type="NCBI Taxonomy" id="747676"/>
    <lineage>
        <taxon>Eukaryota</taxon>
        <taxon>Fungi</taxon>
        <taxon>Dikarya</taxon>
        <taxon>Basidiomycota</taxon>
        <taxon>Pucciniomycotina</taxon>
        <taxon>Pucciniomycetes</taxon>
        <taxon>Pucciniales</taxon>
        <taxon>Melampsoraceae</taxon>
        <taxon>Melampsora</taxon>
    </lineage>
</organism>
<sequence length="186" mass="20049">MYQFISPFVLIALVRTTAVLAEGSGTNYPLPPPITIPPVEKANITNSSTIGVKIIPLYCNQAFMPLQDENATLTENQKGPANITECACKAYDTPSGAFCATSSCKNFATCQQCNLITLGVSAKTSNSNNLTIPSVECRNNYFLPSPKDRDQHALCTDVEDHAFACEGPCTGGTYCQECISMDDPYL</sequence>
<keyword evidence="1" id="KW-0732">Signal</keyword>
<dbReference type="OrthoDB" id="10363571at2759"/>
<protein>
    <submittedName>
        <fullName evidence="2">Secreted protein</fullName>
    </submittedName>
</protein>
<dbReference type="GeneID" id="18921361"/>
<dbReference type="VEuPathDB" id="FungiDB:MELLADRAFT_101424"/>
<evidence type="ECO:0000256" key="1">
    <source>
        <dbReference type="SAM" id="SignalP"/>
    </source>
</evidence>
<dbReference type="RefSeq" id="XP_007403784.1">
    <property type="nucleotide sequence ID" value="XM_007403722.1"/>
</dbReference>
<dbReference type="AlphaFoldDB" id="F4R4P8"/>
<gene>
    <name evidence="2" type="ORF">MELLADRAFT_101424</name>
</gene>
<dbReference type="KEGG" id="mlr:MELLADRAFT_101424"/>
<dbReference type="Proteomes" id="UP000001072">
    <property type="component" value="Unassembled WGS sequence"/>
</dbReference>